<feature type="transmembrane region" description="Helical" evidence="1">
    <location>
        <begin position="41"/>
        <end position="60"/>
    </location>
</feature>
<gene>
    <name evidence="2" type="ORF">PGLA1383_LOCUS42333</name>
</gene>
<reference evidence="2" key="1">
    <citation type="submission" date="2021-02" db="EMBL/GenBank/DDBJ databases">
        <authorList>
            <person name="Dougan E. K."/>
            <person name="Rhodes N."/>
            <person name="Thang M."/>
            <person name="Chan C."/>
        </authorList>
    </citation>
    <scope>NUCLEOTIDE SEQUENCE</scope>
</reference>
<keyword evidence="1" id="KW-0472">Membrane</keyword>
<name>A0A813GGJ9_POLGL</name>
<feature type="transmembrane region" description="Helical" evidence="1">
    <location>
        <begin position="167"/>
        <end position="187"/>
    </location>
</feature>
<feature type="transmembrane region" description="Helical" evidence="1">
    <location>
        <begin position="256"/>
        <end position="277"/>
    </location>
</feature>
<feature type="transmembrane region" description="Helical" evidence="1">
    <location>
        <begin position="224"/>
        <end position="244"/>
    </location>
</feature>
<accession>A0A813GGJ9</accession>
<feature type="transmembrane region" description="Helical" evidence="1">
    <location>
        <begin position="5"/>
        <end position="21"/>
    </location>
</feature>
<feature type="transmembrane region" description="Helical" evidence="1">
    <location>
        <begin position="193"/>
        <end position="212"/>
    </location>
</feature>
<feature type="transmembrane region" description="Helical" evidence="1">
    <location>
        <begin position="96"/>
        <end position="113"/>
    </location>
</feature>
<evidence type="ECO:0000313" key="2">
    <source>
        <dbReference type="EMBL" id="CAE8625323.1"/>
    </source>
</evidence>
<dbReference type="AlphaFoldDB" id="A0A813GGJ9"/>
<keyword evidence="1" id="KW-0812">Transmembrane</keyword>
<dbReference type="Proteomes" id="UP000654075">
    <property type="component" value="Unassembled WGS sequence"/>
</dbReference>
<dbReference type="EMBL" id="CAJNNV010028642">
    <property type="protein sequence ID" value="CAE8625323.1"/>
    <property type="molecule type" value="Genomic_DNA"/>
</dbReference>
<comment type="caution">
    <text evidence="2">The sequence shown here is derived from an EMBL/GenBank/DDBJ whole genome shotgun (WGS) entry which is preliminary data.</text>
</comment>
<keyword evidence="3" id="KW-1185">Reference proteome</keyword>
<proteinExistence type="predicted"/>
<sequence length="295" mass="32704">MAVGWFGIVLHILGIVLILVFQESQLDTLQLIKSPMQQFAWYVSLGSKANLWGWAVILFYRFMLPSEDGVSLTFQLSASTNDDGGFKPAAILNRSLFLFAGILAMGSVFHTSLHTDESTLFPLAAVMRSKPFAYVAAPFWLASIVLFCFGVGFAVVQQRLSAGVWQVLPSVLAVILMLSACGSMLLILENERFTWIFALTFLLSFLPWVYMVRHTAQNVDRTGSVGSITYIVTGLIICGCAYFFEGDKQWVSCYLLLVWLCLYALLAPLAGDMFVTVKKLDKRQGQYDTLGASLP</sequence>
<evidence type="ECO:0000256" key="1">
    <source>
        <dbReference type="SAM" id="Phobius"/>
    </source>
</evidence>
<organism evidence="2 3">
    <name type="scientific">Polarella glacialis</name>
    <name type="common">Dinoflagellate</name>
    <dbReference type="NCBI Taxonomy" id="89957"/>
    <lineage>
        <taxon>Eukaryota</taxon>
        <taxon>Sar</taxon>
        <taxon>Alveolata</taxon>
        <taxon>Dinophyceae</taxon>
        <taxon>Suessiales</taxon>
        <taxon>Suessiaceae</taxon>
        <taxon>Polarella</taxon>
    </lineage>
</organism>
<protein>
    <submittedName>
        <fullName evidence="2">Uncharacterized protein</fullName>
    </submittedName>
</protein>
<feature type="transmembrane region" description="Helical" evidence="1">
    <location>
        <begin position="133"/>
        <end position="155"/>
    </location>
</feature>
<evidence type="ECO:0000313" key="3">
    <source>
        <dbReference type="Proteomes" id="UP000654075"/>
    </source>
</evidence>
<keyword evidence="1" id="KW-1133">Transmembrane helix</keyword>